<dbReference type="OrthoDB" id="9797953at2"/>
<dbReference type="Gene3D" id="1.20.1250.20">
    <property type="entry name" value="MFS general substrate transporter like domains"/>
    <property type="match status" value="2"/>
</dbReference>
<dbReference type="PANTHER" id="PTHR23537">
    <property type="match status" value="1"/>
</dbReference>
<feature type="transmembrane region" description="Helical" evidence="1">
    <location>
        <begin position="12"/>
        <end position="35"/>
    </location>
</feature>
<feature type="transmembrane region" description="Helical" evidence="1">
    <location>
        <begin position="105"/>
        <end position="124"/>
    </location>
</feature>
<dbReference type="AlphaFoldDB" id="A0A4R7B732"/>
<comment type="caution">
    <text evidence="2">The sequence shown here is derived from an EMBL/GenBank/DDBJ whole genome shotgun (WGS) entry which is preliminary data.</text>
</comment>
<dbReference type="Pfam" id="PF06779">
    <property type="entry name" value="MFS_4"/>
    <property type="match status" value="1"/>
</dbReference>
<dbReference type="PANTHER" id="PTHR23537:SF1">
    <property type="entry name" value="SUGAR TRANSPORTER"/>
    <property type="match status" value="1"/>
</dbReference>
<dbReference type="RefSeq" id="WP_133679036.1">
    <property type="nucleotide sequence ID" value="NZ_SNZP01000004.1"/>
</dbReference>
<gene>
    <name evidence="2" type="ORF">DFP86_10452</name>
</gene>
<accession>A0A4R7B732</accession>
<feature type="transmembrane region" description="Helical" evidence="1">
    <location>
        <begin position="55"/>
        <end position="72"/>
    </location>
</feature>
<feature type="transmembrane region" description="Helical" evidence="1">
    <location>
        <begin position="214"/>
        <end position="234"/>
    </location>
</feature>
<feature type="transmembrane region" description="Helical" evidence="1">
    <location>
        <begin position="362"/>
        <end position="382"/>
    </location>
</feature>
<feature type="transmembrane region" description="Helical" evidence="1">
    <location>
        <begin position="333"/>
        <end position="356"/>
    </location>
</feature>
<feature type="transmembrane region" description="Helical" evidence="1">
    <location>
        <begin position="246"/>
        <end position="264"/>
    </location>
</feature>
<dbReference type="InterPro" id="IPR010645">
    <property type="entry name" value="MFS_4"/>
</dbReference>
<reference evidence="2 3" key="1">
    <citation type="submission" date="2019-03" db="EMBL/GenBank/DDBJ databases">
        <title>Genomic Encyclopedia of Type Strains, Phase III (KMG-III): the genomes of soil and plant-associated and newly described type strains.</title>
        <authorList>
            <person name="Whitman W."/>
        </authorList>
    </citation>
    <scope>NUCLEOTIDE SEQUENCE [LARGE SCALE GENOMIC DNA]</scope>
    <source>
        <strain evidence="2 3">CECT 8976</strain>
    </source>
</reference>
<organism evidence="2 3">
    <name type="scientific">Paludibacterium purpuratum</name>
    <dbReference type="NCBI Taxonomy" id="1144873"/>
    <lineage>
        <taxon>Bacteria</taxon>
        <taxon>Pseudomonadati</taxon>
        <taxon>Pseudomonadota</taxon>
        <taxon>Betaproteobacteria</taxon>
        <taxon>Neisseriales</taxon>
        <taxon>Chromobacteriaceae</taxon>
        <taxon>Paludibacterium</taxon>
    </lineage>
</organism>
<dbReference type="Proteomes" id="UP000295611">
    <property type="component" value="Unassembled WGS sequence"/>
</dbReference>
<keyword evidence="1" id="KW-0812">Transmembrane</keyword>
<keyword evidence="1" id="KW-1133">Transmembrane helix</keyword>
<protein>
    <submittedName>
        <fullName evidence="2">Putative MFS family arabinose efflux permease</fullName>
    </submittedName>
</protein>
<dbReference type="InterPro" id="IPR036259">
    <property type="entry name" value="MFS_trans_sf"/>
</dbReference>
<feature type="transmembrane region" description="Helical" evidence="1">
    <location>
        <begin position="136"/>
        <end position="156"/>
    </location>
</feature>
<dbReference type="SUPFAM" id="SSF103473">
    <property type="entry name" value="MFS general substrate transporter"/>
    <property type="match status" value="1"/>
</dbReference>
<feature type="transmembrane region" description="Helical" evidence="1">
    <location>
        <begin position="79"/>
        <end position="99"/>
    </location>
</feature>
<evidence type="ECO:0000313" key="2">
    <source>
        <dbReference type="EMBL" id="TDR80554.1"/>
    </source>
</evidence>
<keyword evidence="3" id="KW-1185">Reference proteome</keyword>
<sequence>MQHNARMYMARHHWLVAWAGMLAMAVAMGFGRFAYTPLYPLMLKDGVITLQQGSWLAAMNYAGYLTGSLAAARWPRERAGRYAALCLLATAICLLLMALTRWYPAILALRLLAGFLSAGAMVTVSTRCLRADYPPAMAPMLYAGVGLGIVLSTWLIDSAVAHAIQVGAIWEYCAVAALLLSLLPLALLPRPHPTPAPQAAPSHLDLAGLSRRHLALVYTLAGFGYIISATYLPLMLSQSSRLQSGVALVWGMVGVAAMLSCHLWHWILTRVNVRRALLFNLCIQAVGVGLPAIVPQLWANLCAAACLGGTFMGTVVIVMPAARQLQAGMRANLLGIMTFGYGLGQVAGPFFAQLTIARFGTLAAALGTSAAILFLAAGSLVWRRGSPSRLQPDPPY</sequence>
<feature type="transmembrane region" description="Helical" evidence="1">
    <location>
        <begin position="168"/>
        <end position="188"/>
    </location>
</feature>
<evidence type="ECO:0000256" key="1">
    <source>
        <dbReference type="SAM" id="Phobius"/>
    </source>
</evidence>
<evidence type="ECO:0000313" key="3">
    <source>
        <dbReference type="Proteomes" id="UP000295611"/>
    </source>
</evidence>
<dbReference type="GO" id="GO:0005886">
    <property type="term" value="C:plasma membrane"/>
    <property type="evidence" value="ECO:0007669"/>
    <property type="project" value="TreeGrafter"/>
</dbReference>
<dbReference type="EMBL" id="SNZP01000004">
    <property type="protein sequence ID" value="TDR80554.1"/>
    <property type="molecule type" value="Genomic_DNA"/>
</dbReference>
<feature type="transmembrane region" description="Helical" evidence="1">
    <location>
        <begin position="276"/>
        <end position="292"/>
    </location>
</feature>
<keyword evidence="1" id="KW-0472">Membrane</keyword>
<feature type="transmembrane region" description="Helical" evidence="1">
    <location>
        <begin position="298"/>
        <end position="321"/>
    </location>
</feature>
<proteinExistence type="predicted"/>
<name>A0A4R7B732_9NEIS</name>